<sequence length="258" mass="29413">MCFFYKYASKPHSTHTHTQKNKTHLNQMALLTLSSILLFSYFVLNRTGPIVDAQVTTPAKFDGFVYKNRPISIDSIMIEAFFDPVCPDSRDSWPPLKQALDFYGPHVSLISHPFALPYHDNAFVSSRALHIINKLNTSATYDLLELFFKQQEEFYNQQTFNMSRASIVQHVVKLATKAVGNSYHSAVESGFTDRKTDLMTRVSFKYGCSRGVFGTPFFFVNGFALPTAGPTMDYSQWRGLIDPLITKHEEGEERIHFV</sequence>
<evidence type="ECO:0000313" key="2">
    <source>
        <dbReference type="Proteomes" id="UP001060215"/>
    </source>
</evidence>
<proteinExistence type="predicted"/>
<gene>
    <name evidence="1" type="ORF">LOK49_LG08G00209</name>
</gene>
<protein>
    <submittedName>
        <fullName evidence="1">Uncharacterized protein</fullName>
    </submittedName>
</protein>
<accession>A0ACC0GUP0</accession>
<name>A0ACC0GUP0_9ERIC</name>
<evidence type="ECO:0000313" key="1">
    <source>
        <dbReference type="EMBL" id="KAI8004005.1"/>
    </source>
</evidence>
<comment type="caution">
    <text evidence="1">The sequence shown here is derived from an EMBL/GenBank/DDBJ whole genome shotgun (WGS) entry which is preliminary data.</text>
</comment>
<organism evidence="1 2">
    <name type="scientific">Camellia lanceoleosa</name>
    <dbReference type="NCBI Taxonomy" id="1840588"/>
    <lineage>
        <taxon>Eukaryota</taxon>
        <taxon>Viridiplantae</taxon>
        <taxon>Streptophyta</taxon>
        <taxon>Embryophyta</taxon>
        <taxon>Tracheophyta</taxon>
        <taxon>Spermatophyta</taxon>
        <taxon>Magnoliopsida</taxon>
        <taxon>eudicotyledons</taxon>
        <taxon>Gunneridae</taxon>
        <taxon>Pentapetalae</taxon>
        <taxon>asterids</taxon>
        <taxon>Ericales</taxon>
        <taxon>Theaceae</taxon>
        <taxon>Camellia</taxon>
    </lineage>
</organism>
<reference evidence="1 2" key="1">
    <citation type="journal article" date="2022" name="Plant J.">
        <title>Chromosome-level genome of Camellia lanceoleosa provides a valuable resource for understanding genome evolution and self-incompatibility.</title>
        <authorList>
            <person name="Gong W."/>
            <person name="Xiao S."/>
            <person name="Wang L."/>
            <person name="Liao Z."/>
            <person name="Chang Y."/>
            <person name="Mo W."/>
            <person name="Hu G."/>
            <person name="Li W."/>
            <person name="Zhao G."/>
            <person name="Zhu H."/>
            <person name="Hu X."/>
            <person name="Ji K."/>
            <person name="Xiang X."/>
            <person name="Song Q."/>
            <person name="Yuan D."/>
            <person name="Jin S."/>
            <person name="Zhang L."/>
        </authorList>
    </citation>
    <scope>NUCLEOTIDE SEQUENCE [LARGE SCALE GENOMIC DNA]</scope>
    <source>
        <strain evidence="1">SQ_2022a</strain>
    </source>
</reference>
<dbReference type="EMBL" id="CM045766">
    <property type="protein sequence ID" value="KAI8004005.1"/>
    <property type="molecule type" value="Genomic_DNA"/>
</dbReference>
<keyword evidence="2" id="KW-1185">Reference proteome</keyword>
<dbReference type="Proteomes" id="UP001060215">
    <property type="component" value="Chromosome 9"/>
</dbReference>